<dbReference type="Pfam" id="PF03989">
    <property type="entry name" value="DNA_gyraseA_C"/>
    <property type="match status" value="6"/>
</dbReference>
<dbReference type="GO" id="GO:0006261">
    <property type="term" value="P:DNA-templated DNA replication"/>
    <property type="evidence" value="ECO:0007669"/>
    <property type="project" value="UniProtKB-UniRule"/>
</dbReference>
<reference evidence="12 13" key="1">
    <citation type="submission" date="2016-03" db="EMBL/GenBank/DDBJ databases">
        <title>Acetic acid bacteria sequencing.</title>
        <authorList>
            <person name="Brandt J."/>
            <person name="Jakob F."/>
            <person name="Vogel R.F."/>
        </authorList>
    </citation>
    <scope>NUCLEOTIDE SEQUENCE [LARGE SCALE GENOMIC DNA]</scope>
    <source>
        <strain evidence="12 13">NBRC 101099</strain>
    </source>
</reference>
<feature type="region of interest" description="Disordered" evidence="10">
    <location>
        <begin position="911"/>
        <end position="961"/>
    </location>
</feature>
<dbReference type="GO" id="GO:0005737">
    <property type="term" value="C:cytoplasm"/>
    <property type="evidence" value="ECO:0007669"/>
    <property type="project" value="UniProtKB-SubCell"/>
</dbReference>
<dbReference type="SUPFAM" id="SSF101904">
    <property type="entry name" value="GyrA/ParC C-terminal domain-like"/>
    <property type="match status" value="1"/>
</dbReference>
<dbReference type="EC" id="5.6.2.2" evidence="8"/>
<gene>
    <name evidence="8" type="primary">gyrA</name>
    <name evidence="12" type="ORF">A0U93_08225</name>
</gene>
<dbReference type="STRING" id="320497.A0U93_08225"/>
<dbReference type="GO" id="GO:0034335">
    <property type="term" value="F:DNA negative supercoiling activity"/>
    <property type="evidence" value="ECO:0007669"/>
    <property type="project" value="UniProtKB-ARBA"/>
</dbReference>
<evidence type="ECO:0000259" key="11">
    <source>
        <dbReference type="PROSITE" id="PS52040"/>
    </source>
</evidence>
<dbReference type="Proteomes" id="UP000188604">
    <property type="component" value="Chromosome"/>
</dbReference>
<dbReference type="InterPro" id="IPR006691">
    <property type="entry name" value="GyrA/parC_rep"/>
</dbReference>
<comment type="subcellular location">
    <subcellularLocation>
        <location evidence="8">Cytoplasm</location>
    </subcellularLocation>
</comment>
<sequence length="961" mass="105189">MTDLTDQPNPLEPIDQMPVTIEEEMRSSYLAYAMSVIVSRALPDVRDGLKPVHRRILYAMRESGFTADKPYRKSARAVGDVMGKYHPHGDSSIYDAMVRMAQSWSMRVRLIDGQGNFGSVDGDSPAAMRYTEARLARASSFLLDDIDRDTVDFQPNYDESESEPKVLPAAFPNLLVNGASGIAVGMATNIPTHNPGEIVDATLALIENPEMTLDELMAIVPGPDFPTGGIIMGRRGIRQAFETGRGSIPMRARAEIEDIRKDRQAIIVTEIPYQVNKATLQEKIADLVRAKEIEGISDIRDESDRSGMRIVIELKRDATPEVVLNQLYRFTQLQTSFAVNCLALDDGKPRTMGLKDVLEAFIRFREDVILRRSRFDLNKARDRGHLLVGLVLAVANIDAVIALIRGAPDAATARESLMARQWDAADVLPLLELIHDEGNIVEDGKVRLTEAQARGILELRLQRLTGLEREKIQGELSEVAAKINELLEIIGSRIRRMEVMRNELVAVRAEIATPRMTEISDALGDQSDESLIEPGQMVVTITRDGFIKRTPLDIFRAQNRGGRGRTAAGRRGDDVVVRSFNAHTHQWVLFFSSGGKAYREKVWRLPEASPTAKGRALVNLLPDLGTDSITAVLPLPQDETLWEPLHLVFATASGNVRRNRLSDFRNIRASGLIAMKLDEGDSLIGVATCREGQDVFLATRKARCIRFQILDDTLRVFAGRDSSGVRGIRLQSGDEVNSLCVLNHVEASVEERAAYLKAANAKRRALAAQSDEGEEIEEVAADDSGENLEIGGDLTAERFEELERQEEILLTVTDGGFGRRSSAYDYRVSGRGGQGIANMTLTNPKRGRAVVATLPVLDGEDIMMVTDVGRLIRTPVAQIRVMARQASGVTLCRVGDEERLTSVFPVMEAEGEEGDDALLPDGPATEGDAAVGEGDTPNGVPDAAPDAVPGAAPEGGPAGEV</sequence>
<dbReference type="EMBL" id="CP014691">
    <property type="protein sequence ID" value="AQS87929.1"/>
    <property type="molecule type" value="Genomic_DNA"/>
</dbReference>
<protein>
    <recommendedName>
        <fullName evidence="8">DNA gyrase subunit A</fullName>
        <ecNumber evidence="8">5.6.2.2</ecNumber>
    </recommendedName>
</protein>
<proteinExistence type="inferred from homology"/>
<dbReference type="GO" id="GO:0003677">
    <property type="term" value="F:DNA binding"/>
    <property type="evidence" value="ECO:0007669"/>
    <property type="project" value="UniProtKB-UniRule"/>
</dbReference>
<dbReference type="InterPro" id="IPR013758">
    <property type="entry name" value="Topo_IIA_A/C_ab"/>
</dbReference>
<dbReference type="CDD" id="cd00187">
    <property type="entry name" value="TOP4c"/>
    <property type="match status" value="1"/>
</dbReference>
<organism evidence="12 13">
    <name type="scientific">Neoasaia chiangmaiensis</name>
    <dbReference type="NCBI Taxonomy" id="320497"/>
    <lineage>
        <taxon>Bacteria</taxon>
        <taxon>Pseudomonadati</taxon>
        <taxon>Pseudomonadota</taxon>
        <taxon>Alphaproteobacteria</taxon>
        <taxon>Acetobacterales</taxon>
        <taxon>Acetobacteraceae</taxon>
        <taxon>Neoasaia</taxon>
    </lineage>
</organism>
<dbReference type="Pfam" id="PF00521">
    <property type="entry name" value="DNA_topoisoIV"/>
    <property type="match status" value="1"/>
</dbReference>
<evidence type="ECO:0000313" key="12">
    <source>
        <dbReference type="EMBL" id="AQS87929.1"/>
    </source>
</evidence>
<comment type="subunit">
    <text evidence="8">Heterotetramer, composed of two GyrA and two GyrB chains. In the heterotetramer, GyrA contains the active site tyrosine that forms a transient covalent intermediate with DNA, while GyrB binds cofactors and catalyzes ATP hydrolysis.</text>
</comment>
<dbReference type="InterPro" id="IPR005743">
    <property type="entry name" value="GyrA"/>
</dbReference>
<keyword evidence="13" id="KW-1185">Reference proteome</keyword>
<keyword evidence="6 8" id="KW-0238">DNA-binding</keyword>
<dbReference type="InterPro" id="IPR013757">
    <property type="entry name" value="Topo_IIA_A_a_sf"/>
</dbReference>
<dbReference type="InterPro" id="IPR050220">
    <property type="entry name" value="Type_II_DNA_Topoisomerases"/>
</dbReference>
<evidence type="ECO:0000256" key="9">
    <source>
        <dbReference type="PROSITE-ProRule" id="PRU01384"/>
    </source>
</evidence>
<dbReference type="SMART" id="SM00434">
    <property type="entry name" value="TOP4c"/>
    <property type="match status" value="1"/>
</dbReference>
<dbReference type="FunFam" id="3.90.199.10:FF:000001">
    <property type="entry name" value="DNA gyrase subunit A"/>
    <property type="match status" value="1"/>
</dbReference>
<dbReference type="Gene3D" id="3.30.1360.40">
    <property type="match status" value="1"/>
</dbReference>
<feature type="active site" description="O-(5'-phospho-DNA)-tyrosine intermediate" evidence="8 9">
    <location>
        <position position="130"/>
    </location>
</feature>
<evidence type="ECO:0000256" key="6">
    <source>
        <dbReference type="ARBA" id="ARBA00023125"/>
    </source>
</evidence>
<dbReference type="Gene3D" id="2.120.10.90">
    <property type="entry name" value="DNA gyrase/topoisomerase IV, subunit A, C-terminal"/>
    <property type="match status" value="1"/>
</dbReference>
<comment type="catalytic activity">
    <reaction evidence="1 8 9">
        <text>ATP-dependent breakage, passage and rejoining of double-stranded DNA.</text>
        <dbReference type="EC" id="5.6.2.2"/>
    </reaction>
</comment>
<keyword evidence="5 8" id="KW-0799">Topoisomerase</keyword>
<dbReference type="OrthoDB" id="9806486at2"/>
<keyword evidence="4 8" id="KW-0067">ATP-binding</keyword>
<keyword evidence="3 8" id="KW-0547">Nucleotide-binding</keyword>
<feature type="compositionally biased region" description="Low complexity" evidence="10">
    <location>
        <begin position="939"/>
        <end position="955"/>
    </location>
</feature>
<dbReference type="GO" id="GO:0005694">
    <property type="term" value="C:chromosome"/>
    <property type="evidence" value="ECO:0007669"/>
    <property type="project" value="InterPro"/>
</dbReference>
<accession>A0A1U9KQC7</accession>
<dbReference type="PANTHER" id="PTHR43493:SF5">
    <property type="entry name" value="DNA GYRASE SUBUNIT A, CHLOROPLASTIC_MITOCHONDRIAL"/>
    <property type="match status" value="1"/>
</dbReference>
<dbReference type="KEGG" id="nch:A0U93_08225"/>
<dbReference type="Gene3D" id="3.90.199.10">
    <property type="entry name" value="Topoisomerase II, domain 5"/>
    <property type="match status" value="1"/>
</dbReference>
<dbReference type="FunFam" id="3.30.1360.40:FF:000002">
    <property type="entry name" value="DNA gyrase subunit A"/>
    <property type="match status" value="1"/>
</dbReference>
<comment type="function">
    <text evidence="8">A type II topoisomerase that negatively supercoils closed circular double-stranded (ds) DNA in an ATP-dependent manner to modulate DNA topology and maintain chromosomes in an underwound state. Negative supercoiling favors strand separation, and DNA replication, transcription, recombination and repair, all of which involve strand separation. Also able to catalyze the interconversion of other topological isomers of dsDNA rings, including catenanes and knotted rings. Type II topoisomerases break and join 2 DNA strands simultaneously in an ATP-dependent manner.</text>
</comment>
<dbReference type="InterPro" id="IPR035516">
    <property type="entry name" value="Gyrase/topoIV_suA_C"/>
</dbReference>
<dbReference type="GO" id="GO:0005524">
    <property type="term" value="F:ATP binding"/>
    <property type="evidence" value="ECO:0007669"/>
    <property type="project" value="UniProtKB-UniRule"/>
</dbReference>
<dbReference type="NCBIfam" id="NF004044">
    <property type="entry name" value="PRK05561.1"/>
    <property type="match status" value="1"/>
</dbReference>
<dbReference type="NCBIfam" id="NF004043">
    <property type="entry name" value="PRK05560.1"/>
    <property type="match status" value="1"/>
</dbReference>
<dbReference type="GO" id="GO:0009330">
    <property type="term" value="C:DNA topoisomerase type II (double strand cut, ATP-hydrolyzing) complex"/>
    <property type="evidence" value="ECO:0007669"/>
    <property type="project" value="TreeGrafter"/>
</dbReference>
<dbReference type="PANTHER" id="PTHR43493">
    <property type="entry name" value="DNA GYRASE/TOPOISOMERASE SUBUNIT A"/>
    <property type="match status" value="1"/>
</dbReference>
<dbReference type="NCBIfam" id="TIGR01063">
    <property type="entry name" value="gyrA"/>
    <property type="match status" value="1"/>
</dbReference>
<keyword evidence="8" id="KW-0963">Cytoplasm</keyword>
<dbReference type="GO" id="GO:0006265">
    <property type="term" value="P:DNA topological change"/>
    <property type="evidence" value="ECO:0007669"/>
    <property type="project" value="UniProtKB-UniRule"/>
</dbReference>
<evidence type="ECO:0000256" key="5">
    <source>
        <dbReference type="ARBA" id="ARBA00023029"/>
    </source>
</evidence>
<dbReference type="AlphaFoldDB" id="A0A1U9KQC7"/>
<comment type="miscellaneous">
    <text evidence="8">Few gyrases are as efficient as E.coli at forming negative supercoils. Not all organisms have 2 type II topoisomerases; in organisms with a single type II topoisomerase this enzyme also has to decatenate newly replicated chromosomes.</text>
</comment>
<evidence type="ECO:0000313" key="13">
    <source>
        <dbReference type="Proteomes" id="UP000188604"/>
    </source>
</evidence>
<feature type="short sequence motif" description="GyrA-box" evidence="8">
    <location>
        <begin position="558"/>
        <end position="564"/>
    </location>
</feature>
<keyword evidence="7 8" id="KW-0413">Isomerase</keyword>
<evidence type="ECO:0000256" key="1">
    <source>
        <dbReference type="ARBA" id="ARBA00000185"/>
    </source>
</evidence>
<dbReference type="Gene3D" id="1.10.268.10">
    <property type="entry name" value="Topoisomerase, domain 3"/>
    <property type="match status" value="1"/>
</dbReference>
<evidence type="ECO:0000256" key="7">
    <source>
        <dbReference type="ARBA" id="ARBA00023235"/>
    </source>
</evidence>
<dbReference type="SUPFAM" id="SSF56719">
    <property type="entry name" value="Type II DNA topoisomerase"/>
    <property type="match status" value="1"/>
</dbReference>
<dbReference type="PROSITE" id="PS52040">
    <property type="entry name" value="TOPO_IIA"/>
    <property type="match status" value="1"/>
</dbReference>
<name>A0A1U9KQC7_9PROT</name>
<dbReference type="FunFam" id="1.10.268.10:FF:000001">
    <property type="entry name" value="DNA gyrase subunit A"/>
    <property type="match status" value="1"/>
</dbReference>
<evidence type="ECO:0000256" key="4">
    <source>
        <dbReference type="ARBA" id="ARBA00022840"/>
    </source>
</evidence>
<dbReference type="HAMAP" id="MF_01897">
    <property type="entry name" value="GyrA"/>
    <property type="match status" value="1"/>
</dbReference>
<dbReference type="InterPro" id="IPR002205">
    <property type="entry name" value="Topo_IIA_dom_A"/>
</dbReference>
<evidence type="ECO:0000256" key="10">
    <source>
        <dbReference type="SAM" id="MobiDB-lite"/>
    </source>
</evidence>
<comment type="similarity">
    <text evidence="2 8">Belongs to the type II topoisomerase GyrA/ParC subunit family.</text>
</comment>
<feature type="domain" description="Topo IIA-type catalytic" evidence="11">
    <location>
        <begin position="42"/>
        <end position="531"/>
    </location>
</feature>
<evidence type="ECO:0000256" key="8">
    <source>
        <dbReference type="HAMAP-Rule" id="MF_01897"/>
    </source>
</evidence>
<evidence type="ECO:0000256" key="3">
    <source>
        <dbReference type="ARBA" id="ARBA00022741"/>
    </source>
</evidence>
<dbReference type="InterPro" id="IPR013760">
    <property type="entry name" value="Topo_IIA-like_dom_sf"/>
</dbReference>
<evidence type="ECO:0000256" key="2">
    <source>
        <dbReference type="ARBA" id="ARBA00008263"/>
    </source>
</evidence>